<comment type="caution">
    <text evidence="2">The sequence shown here is derived from an EMBL/GenBank/DDBJ whole genome shotgun (WGS) entry which is preliminary data.</text>
</comment>
<dbReference type="AlphaFoldDB" id="A0AAD5XYT5"/>
<keyword evidence="3" id="KW-1185">Reference proteome</keyword>
<dbReference type="Proteomes" id="UP001211065">
    <property type="component" value="Unassembled WGS sequence"/>
</dbReference>
<keyword evidence="1" id="KW-0472">Membrane</keyword>
<evidence type="ECO:0000256" key="1">
    <source>
        <dbReference type="SAM" id="Phobius"/>
    </source>
</evidence>
<protein>
    <submittedName>
        <fullName evidence="2">Uncharacterized protein</fullName>
    </submittedName>
</protein>
<accession>A0AAD5XYT5</accession>
<feature type="transmembrane region" description="Helical" evidence="1">
    <location>
        <begin position="186"/>
        <end position="215"/>
    </location>
</feature>
<feature type="transmembrane region" description="Helical" evidence="1">
    <location>
        <begin position="144"/>
        <end position="166"/>
    </location>
</feature>
<gene>
    <name evidence="2" type="ORF">HK099_004790</name>
</gene>
<proteinExistence type="predicted"/>
<feature type="transmembrane region" description="Helical" evidence="1">
    <location>
        <begin position="236"/>
        <end position="256"/>
    </location>
</feature>
<reference evidence="2" key="1">
    <citation type="submission" date="2020-05" db="EMBL/GenBank/DDBJ databases">
        <title>Phylogenomic resolution of chytrid fungi.</title>
        <authorList>
            <person name="Stajich J.E."/>
            <person name="Amses K."/>
            <person name="Simmons R."/>
            <person name="Seto K."/>
            <person name="Myers J."/>
            <person name="Bonds A."/>
            <person name="Quandt C.A."/>
            <person name="Barry K."/>
            <person name="Liu P."/>
            <person name="Grigoriev I."/>
            <person name="Longcore J.E."/>
            <person name="James T.Y."/>
        </authorList>
    </citation>
    <scope>NUCLEOTIDE SEQUENCE</scope>
    <source>
        <strain evidence="2">JEL0476</strain>
    </source>
</reference>
<organism evidence="2 3">
    <name type="scientific">Clydaea vesicula</name>
    <dbReference type="NCBI Taxonomy" id="447962"/>
    <lineage>
        <taxon>Eukaryota</taxon>
        <taxon>Fungi</taxon>
        <taxon>Fungi incertae sedis</taxon>
        <taxon>Chytridiomycota</taxon>
        <taxon>Chytridiomycota incertae sedis</taxon>
        <taxon>Chytridiomycetes</taxon>
        <taxon>Lobulomycetales</taxon>
        <taxon>Lobulomycetaceae</taxon>
        <taxon>Clydaea</taxon>
    </lineage>
</organism>
<name>A0AAD5XYT5_9FUNG</name>
<dbReference type="EMBL" id="JADGJW010000035">
    <property type="protein sequence ID" value="KAJ3226480.1"/>
    <property type="molecule type" value="Genomic_DNA"/>
</dbReference>
<evidence type="ECO:0000313" key="3">
    <source>
        <dbReference type="Proteomes" id="UP001211065"/>
    </source>
</evidence>
<evidence type="ECO:0000313" key="2">
    <source>
        <dbReference type="EMBL" id="KAJ3226480.1"/>
    </source>
</evidence>
<sequence>MLLEMLNDISHKRTEKKSSFLTSSDFLSSINKSLTSNFGLNLSDYFDIPNLLKYTLIILSCVSINQIFVGVNFAHQFRLSDKNTANNLTDTVLLRYSYYKELVPCVLSIINYVLYFFGINLTLFMASERYYKLHAITPKSRTSFIITGIKFSYLFGSMLLLSYIIFDFLIANTPGYPYELLKLQLSIFSCSFFIINFYAGIMEFFFNLMMIRTVIHSMKGGAIKKNAQKIAKIQMISMLVLSVLLEVIAGVLYVGAGQIVEIKAIGSIPTFVHLIISTMLLEMLNNISQVIRELSNRRSLQTTTDCSSSNNKSLTSDVRLNLSDYSEIPDLLKYYSDPNLCISKEVK</sequence>
<keyword evidence="1" id="KW-1133">Transmembrane helix</keyword>
<feature type="transmembrane region" description="Helical" evidence="1">
    <location>
        <begin position="101"/>
        <end position="123"/>
    </location>
</feature>
<keyword evidence="1" id="KW-0812">Transmembrane</keyword>
<feature type="transmembrane region" description="Helical" evidence="1">
    <location>
        <begin position="262"/>
        <end position="284"/>
    </location>
</feature>